<feature type="compositionally biased region" description="Polar residues" evidence="11">
    <location>
        <begin position="292"/>
        <end position="304"/>
    </location>
</feature>
<dbReference type="InterPro" id="IPR006329">
    <property type="entry name" value="AMPD"/>
</dbReference>
<accession>A0A232M278</accession>
<comment type="similarity">
    <text evidence="3">Belongs to the metallo-dependent hydrolases superfamily. Adenosine and AMP deaminases family.</text>
</comment>
<evidence type="ECO:0000256" key="8">
    <source>
        <dbReference type="ARBA" id="ARBA00023080"/>
    </source>
</evidence>
<dbReference type="OrthoDB" id="1723809at2759"/>
<evidence type="ECO:0000256" key="7">
    <source>
        <dbReference type="ARBA" id="ARBA00022833"/>
    </source>
</evidence>
<evidence type="ECO:0000256" key="11">
    <source>
        <dbReference type="SAM" id="MobiDB-lite"/>
    </source>
</evidence>
<dbReference type="InterPro" id="IPR032466">
    <property type="entry name" value="Metal_Hydrolase"/>
</dbReference>
<keyword evidence="8" id="KW-0546">Nucleotide metabolism</keyword>
<comment type="caution">
    <text evidence="12">The sequence shown here is derived from an EMBL/GenBank/DDBJ whole genome shotgun (WGS) entry which is preliminary data.</text>
</comment>
<evidence type="ECO:0000256" key="6">
    <source>
        <dbReference type="ARBA" id="ARBA00022801"/>
    </source>
</evidence>
<evidence type="ECO:0000256" key="2">
    <source>
        <dbReference type="ARBA" id="ARBA00004955"/>
    </source>
</evidence>
<dbReference type="GO" id="GO:0032264">
    <property type="term" value="P:IMP salvage"/>
    <property type="evidence" value="ECO:0007669"/>
    <property type="project" value="UniProtKB-UniPathway"/>
</dbReference>
<feature type="compositionally biased region" description="Basic and acidic residues" evidence="11">
    <location>
        <begin position="59"/>
        <end position="70"/>
    </location>
</feature>
<evidence type="ECO:0000256" key="3">
    <source>
        <dbReference type="ARBA" id="ARBA00006676"/>
    </source>
</evidence>
<dbReference type="Pfam" id="PF19326">
    <property type="entry name" value="AMP_deaminase"/>
    <property type="match status" value="1"/>
</dbReference>
<feature type="region of interest" description="Disordered" evidence="11">
    <location>
        <begin position="1"/>
        <end position="70"/>
    </location>
</feature>
<evidence type="ECO:0000256" key="4">
    <source>
        <dbReference type="ARBA" id="ARBA00012775"/>
    </source>
</evidence>
<protein>
    <recommendedName>
        <fullName evidence="9">AMP deaminase</fullName>
        <ecNumber evidence="4">3.5.4.6</ecNumber>
    </recommendedName>
    <alternativeName>
        <fullName evidence="10">Myoadenylate deaminase</fullName>
    </alternativeName>
</protein>
<keyword evidence="13" id="KW-1185">Reference proteome</keyword>
<evidence type="ECO:0000256" key="5">
    <source>
        <dbReference type="ARBA" id="ARBA00022723"/>
    </source>
</evidence>
<dbReference type="InterPro" id="IPR006650">
    <property type="entry name" value="A/AMP_deam_AS"/>
</dbReference>
<dbReference type="PROSITE" id="PS00485">
    <property type="entry name" value="A_DEAMINASE"/>
    <property type="match status" value="1"/>
</dbReference>
<keyword evidence="5" id="KW-0479">Metal-binding</keyword>
<organism evidence="12 13">
    <name type="scientific">Elaphomyces granulatus</name>
    <dbReference type="NCBI Taxonomy" id="519963"/>
    <lineage>
        <taxon>Eukaryota</taxon>
        <taxon>Fungi</taxon>
        <taxon>Dikarya</taxon>
        <taxon>Ascomycota</taxon>
        <taxon>Pezizomycotina</taxon>
        <taxon>Eurotiomycetes</taxon>
        <taxon>Eurotiomycetidae</taxon>
        <taxon>Eurotiales</taxon>
        <taxon>Elaphomycetaceae</taxon>
        <taxon>Elaphomyces</taxon>
    </lineage>
</organism>
<evidence type="ECO:0000313" key="12">
    <source>
        <dbReference type="EMBL" id="OXV10476.1"/>
    </source>
</evidence>
<dbReference type="GO" id="GO:0003876">
    <property type="term" value="F:AMP deaminase activity"/>
    <property type="evidence" value="ECO:0007669"/>
    <property type="project" value="UniProtKB-EC"/>
</dbReference>
<dbReference type="EC" id="3.5.4.6" evidence="4"/>
<dbReference type="NCBIfam" id="TIGR01429">
    <property type="entry name" value="AMP_deaminase"/>
    <property type="match status" value="1"/>
</dbReference>
<dbReference type="Gene3D" id="4.10.800.20">
    <property type="match status" value="1"/>
</dbReference>
<proteinExistence type="inferred from homology"/>
<gene>
    <name evidence="12" type="ORF">Egran_01763</name>
</gene>
<comment type="pathway">
    <text evidence="2">Purine metabolism; IMP biosynthesis via salvage pathway; IMP from AMP: step 1/1.</text>
</comment>
<feature type="compositionally biased region" description="Polar residues" evidence="11">
    <location>
        <begin position="18"/>
        <end position="27"/>
    </location>
</feature>
<evidence type="ECO:0000313" key="13">
    <source>
        <dbReference type="Proteomes" id="UP000243515"/>
    </source>
</evidence>
<evidence type="ECO:0000256" key="1">
    <source>
        <dbReference type="ARBA" id="ARBA00001947"/>
    </source>
</evidence>
<evidence type="ECO:0000256" key="9">
    <source>
        <dbReference type="ARBA" id="ARBA00072037"/>
    </source>
</evidence>
<dbReference type="GO" id="GO:0046872">
    <property type="term" value="F:metal ion binding"/>
    <property type="evidence" value="ECO:0007669"/>
    <property type="project" value="UniProtKB-KW"/>
</dbReference>
<dbReference type="CDD" id="cd01319">
    <property type="entry name" value="AMPD"/>
    <property type="match status" value="1"/>
</dbReference>
<dbReference type="FunFam" id="4.10.800.20:FF:000001">
    <property type="entry name" value="AMP deaminase"/>
    <property type="match status" value="1"/>
</dbReference>
<dbReference type="EMBL" id="NPHW01002929">
    <property type="protein sequence ID" value="OXV10476.1"/>
    <property type="molecule type" value="Genomic_DNA"/>
</dbReference>
<comment type="cofactor">
    <cofactor evidence="1">
        <name>Zn(2+)</name>
        <dbReference type="ChEBI" id="CHEBI:29105"/>
    </cofactor>
</comment>
<dbReference type="PANTHER" id="PTHR11359:SF0">
    <property type="entry name" value="AMP DEAMINASE"/>
    <property type="match status" value="1"/>
</dbReference>
<dbReference type="GO" id="GO:0046033">
    <property type="term" value="P:AMP metabolic process"/>
    <property type="evidence" value="ECO:0007669"/>
    <property type="project" value="TreeGrafter"/>
</dbReference>
<keyword evidence="6" id="KW-0378">Hydrolase</keyword>
<dbReference type="FunFam" id="3.20.20.140:FF:000214">
    <property type="entry name" value="AMP deaminase Amd1, putative (AFU_orthologue AFUA_8G02860)"/>
    <property type="match status" value="1"/>
</dbReference>
<sequence length="1076" mass="121512">MPDNYTVNDLRTPEVSRNKGNPVQTDEVTNEDKQGQLSPTLQKGSEVGEDGNDTVPTKDLAEDILPRDRQQRTPTYNYAYEKSMSHADAKLFYQHHQQTFKNFDGESSQNPVTYGRAMTYSPTNDATSRIASMESQTIKTDQAPFSNDASTAVAATVTSLAAEAQLGDYFPTRGQNIAFSAQSQGESHSTANWLEKNPAIYEHKHPTSIPGDGYGTGTSEDAGAFTSSDDAIRSELIIVSRKIQNLQDRREKYIRLSLQGPRDNPKDEPSWKIYPSPPEPVWDDDKGRRHSSTFVPHSQTTSNIGDGPIAHVDSIPGSPTARKKRKMGQNIGEDFDMEDLLPLPEESSLVFQLDRSSVYQVYETENTACLNQPMVQIPSLRDFYLDLDAITDVSTDGPVKSFAFKRLSYLEGKFQLHALLNEYQEIADSKKVPHRDFYNVRKVDTHVHHSACMNQKHLLRFIKSKMKKSPDEVVLFRDGKHLTLKEVFESINLTAYDLSIDTLDMHAHTDSFHRFDKFNLKYNPVGESRLREIFLKTDNYIKGRYLAEVTKEVISDLESSKYQMAEWRISIYGRSLDEWDKLAAWVVDNKLFSPNVRWLVQIPRLYDVYKSSGMMQNFEEVVINVFQPLFEVTKNPSCHAKLHFFLQRVVGFDSVDDESKAERRLYKKYPIPREWNTKQNPPYSYWIYFMFANMASLNYWRKQRGFNTFVLRPHCGEAGDPDHLAAGFLCCHSISHGILLRKVPLLQYLFYLEQIGIAMSPLSNNALFLTYDKNPCASFFRKGLNVSLSTDDPLQFAFTKEPLIEEYAVAAQIYKFSAVDMCELAKHSVDQSGFELSLKQRWLGVNCYLPGVAGNNVAKSNVPDIREAFRQRTLLDEMLLIKKYSTPSATVNNSPPVVSSKSPPILANSDPTLTPNILCQGVSNISLPAEFYLPRAALSDPQANLPLQKCPVHSNRGPFTASKYDFNAEHDKKDTSSFQNETHRHLTSQPLRPDTQSIHYITVISNQSSPTTLPANLEFHPPTADSGSKITAAVDHGSLPEQKIFPGIVHERARRGSVITSTAGLDGNQGLYEAES</sequence>
<dbReference type="Proteomes" id="UP000243515">
    <property type="component" value="Unassembled WGS sequence"/>
</dbReference>
<dbReference type="SUPFAM" id="SSF51556">
    <property type="entry name" value="Metallo-dependent hydrolases"/>
    <property type="match status" value="1"/>
</dbReference>
<name>A0A232M278_9EURO</name>
<dbReference type="Gene3D" id="3.20.20.140">
    <property type="entry name" value="Metal-dependent hydrolases"/>
    <property type="match status" value="1"/>
</dbReference>
<dbReference type="UniPathway" id="UPA00591">
    <property type="reaction ID" value="UER00663"/>
</dbReference>
<evidence type="ECO:0000256" key="10">
    <source>
        <dbReference type="ARBA" id="ARBA00078830"/>
    </source>
</evidence>
<keyword evidence="7" id="KW-0862">Zinc</keyword>
<dbReference type="PANTHER" id="PTHR11359">
    <property type="entry name" value="AMP DEAMINASE"/>
    <property type="match status" value="1"/>
</dbReference>
<reference evidence="12 13" key="1">
    <citation type="journal article" date="2015" name="Environ. Microbiol.">
        <title>Metagenome sequence of Elaphomyces granulatus from sporocarp tissue reveals Ascomycota ectomycorrhizal fingerprints of genome expansion and a Proteobacteria-rich microbiome.</title>
        <authorList>
            <person name="Quandt C.A."/>
            <person name="Kohler A."/>
            <person name="Hesse C.N."/>
            <person name="Sharpton T.J."/>
            <person name="Martin F."/>
            <person name="Spatafora J.W."/>
        </authorList>
    </citation>
    <scope>NUCLEOTIDE SEQUENCE [LARGE SCALE GENOMIC DNA]</scope>
    <source>
        <strain evidence="12 13">OSC145934</strain>
    </source>
</reference>
<dbReference type="AlphaFoldDB" id="A0A232M278"/>
<feature type="region of interest" description="Disordered" evidence="11">
    <location>
        <begin position="258"/>
        <end position="324"/>
    </location>
</feature>
<dbReference type="GO" id="GO:0005829">
    <property type="term" value="C:cytosol"/>
    <property type="evidence" value="ECO:0007669"/>
    <property type="project" value="TreeGrafter"/>
</dbReference>